<name>A0ABP5DKV0_9ACTN</name>
<sequence length="166" mass="18056">MALPFPFFDILDWFFTPAKPPRRRAWAGRRLCGLAGGIAGSSRAALRSDWSAVLAESPTDETVRTAMGMVVAALRLRASDIAKACWRPADHVLASRTLSNIVVAIPTVAVMVMLFRYQGCVGVLTNIESIAVVGAAFRGLIVLGRWWRAVAPPEREAPCRPPRRGS</sequence>
<evidence type="ECO:0000313" key="2">
    <source>
        <dbReference type="Proteomes" id="UP001499854"/>
    </source>
</evidence>
<reference evidence="2" key="1">
    <citation type="journal article" date="2019" name="Int. J. Syst. Evol. Microbiol.">
        <title>The Global Catalogue of Microorganisms (GCM) 10K type strain sequencing project: providing services to taxonomists for standard genome sequencing and annotation.</title>
        <authorList>
            <consortium name="The Broad Institute Genomics Platform"/>
            <consortium name="The Broad Institute Genome Sequencing Center for Infectious Disease"/>
            <person name="Wu L."/>
            <person name="Ma J."/>
        </authorList>
    </citation>
    <scope>NUCLEOTIDE SEQUENCE [LARGE SCALE GENOMIC DNA]</scope>
    <source>
        <strain evidence="2">JCM 16013</strain>
    </source>
</reference>
<dbReference type="EMBL" id="BAAAQM010000029">
    <property type="protein sequence ID" value="GAA1982119.1"/>
    <property type="molecule type" value="Genomic_DNA"/>
</dbReference>
<comment type="caution">
    <text evidence="1">The sequence shown here is derived from an EMBL/GenBank/DDBJ whole genome shotgun (WGS) entry which is preliminary data.</text>
</comment>
<evidence type="ECO:0000313" key="1">
    <source>
        <dbReference type="EMBL" id="GAA1982119.1"/>
    </source>
</evidence>
<protein>
    <submittedName>
        <fullName evidence="1">Uncharacterized protein</fullName>
    </submittedName>
</protein>
<keyword evidence="2" id="KW-1185">Reference proteome</keyword>
<proteinExistence type="predicted"/>
<organism evidence="1 2">
    <name type="scientific">Catenulispora subtropica</name>
    <dbReference type="NCBI Taxonomy" id="450798"/>
    <lineage>
        <taxon>Bacteria</taxon>
        <taxon>Bacillati</taxon>
        <taxon>Actinomycetota</taxon>
        <taxon>Actinomycetes</taxon>
        <taxon>Catenulisporales</taxon>
        <taxon>Catenulisporaceae</taxon>
        <taxon>Catenulispora</taxon>
    </lineage>
</organism>
<accession>A0ABP5DKV0</accession>
<dbReference type="Proteomes" id="UP001499854">
    <property type="component" value="Unassembled WGS sequence"/>
</dbReference>
<gene>
    <name evidence="1" type="ORF">GCM10009838_49460</name>
</gene>